<dbReference type="PANTHER" id="PTHR31391:SF91">
    <property type="entry name" value="TF-B3 DOMAIN-CONTAINING PROTEIN"/>
    <property type="match status" value="1"/>
</dbReference>
<dbReference type="Gramene" id="TuG1812G0200004920.01.T01">
    <property type="protein sequence ID" value="TuG1812G0200004920.01.T01.cds259929"/>
    <property type="gene ID" value="TuG1812G0200004920.01"/>
</dbReference>
<name>A0A8R7PII9_TRIUA</name>
<keyword evidence="2" id="KW-0805">Transcription regulation</keyword>
<evidence type="ECO:0000256" key="4">
    <source>
        <dbReference type="ARBA" id="ARBA00023163"/>
    </source>
</evidence>
<keyword evidence="8" id="KW-1185">Reference proteome</keyword>
<evidence type="ECO:0000256" key="3">
    <source>
        <dbReference type="ARBA" id="ARBA00023125"/>
    </source>
</evidence>
<evidence type="ECO:0000259" key="6">
    <source>
        <dbReference type="PROSITE" id="PS50863"/>
    </source>
</evidence>
<keyword evidence="5" id="KW-0539">Nucleus</keyword>
<dbReference type="PANTHER" id="PTHR31391">
    <property type="entry name" value="B3 DOMAIN-CONTAINING PROTEIN OS11G0197600-RELATED"/>
    <property type="match status" value="1"/>
</dbReference>
<dbReference type="PROSITE" id="PS50863">
    <property type="entry name" value="B3"/>
    <property type="match status" value="1"/>
</dbReference>
<dbReference type="GO" id="GO:0003677">
    <property type="term" value="F:DNA binding"/>
    <property type="evidence" value="ECO:0007669"/>
    <property type="project" value="UniProtKB-KW"/>
</dbReference>
<protein>
    <recommendedName>
        <fullName evidence="6">TF-B3 domain-containing protein</fullName>
    </recommendedName>
</protein>
<reference evidence="7" key="2">
    <citation type="submission" date="2018-03" db="EMBL/GenBank/DDBJ databases">
        <title>The Triticum urartu genome reveals the dynamic nature of wheat genome evolution.</title>
        <authorList>
            <person name="Ling H."/>
            <person name="Ma B."/>
            <person name="Shi X."/>
            <person name="Liu H."/>
            <person name="Dong L."/>
            <person name="Sun H."/>
            <person name="Cao Y."/>
            <person name="Gao Q."/>
            <person name="Zheng S."/>
            <person name="Li Y."/>
            <person name="Yu Y."/>
            <person name="Du H."/>
            <person name="Qi M."/>
            <person name="Li Y."/>
            <person name="Yu H."/>
            <person name="Cui Y."/>
            <person name="Wang N."/>
            <person name="Chen C."/>
            <person name="Wu H."/>
            <person name="Zhao Y."/>
            <person name="Zhang J."/>
            <person name="Li Y."/>
            <person name="Zhou W."/>
            <person name="Zhang B."/>
            <person name="Hu W."/>
            <person name="Eijk M."/>
            <person name="Tang J."/>
            <person name="Witsenboer H."/>
            <person name="Zhao S."/>
            <person name="Li Z."/>
            <person name="Zhang A."/>
            <person name="Wang D."/>
            <person name="Liang C."/>
        </authorList>
    </citation>
    <scope>NUCLEOTIDE SEQUENCE [LARGE SCALE GENOMIC DNA]</scope>
    <source>
        <strain evidence="7">cv. G1812</strain>
    </source>
</reference>
<comment type="subcellular location">
    <subcellularLocation>
        <location evidence="1">Nucleus</location>
    </subcellularLocation>
</comment>
<evidence type="ECO:0000313" key="8">
    <source>
        <dbReference type="Proteomes" id="UP000015106"/>
    </source>
</evidence>
<dbReference type="Proteomes" id="UP000015106">
    <property type="component" value="Chromosome 2"/>
</dbReference>
<dbReference type="GO" id="GO:0005634">
    <property type="term" value="C:nucleus"/>
    <property type="evidence" value="ECO:0007669"/>
    <property type="project" value="UniProtKB-SubCell"/>
</dbReference>
<accession>A0A8R7PII9</accession>
<sequence>METFLPKDSRTMTLWDPQAKPWKVWYKYTGGECPHAVLSVGWGALAMENNLEKWDMCVFELLDQEYNIKLHVHKVFLMITPCVLSQK</sequence>
<dbReference type="Pfam" id="PF02362">
    <property type="entry name" value="B3"/>
    <property type="match status" value="1"/>
</dbReference>
<evidence type="ECO:0000256" key="1">
    <source>
        <dbReference type="ARBA" id="ARBA00004123"/>
    </source>
</evidence>
<dbReference type="Gene3D" id="2.40.330.10">
    <property type="entry name" value="DNA-binding pseudobarrel domain"/>
    <property type="match status" value="1"/>
</dbReference>
<dbReference type="AlphaFoldDB" id="A0A8R7PII9"/>
<dbReference type="SUPFAM" id="SSF101936">
    <property type="entry name" value="DNA-binding pseudobarrel domain"/>
    <property type="match status" value="1"/>
</dbReference>
<proteinExistence type="predicted"/>
<dbReference type="InterPro" id="IPR044837">
    <property type="entry name" value="REM16-like"/>
</dbReference>
<keyword evidence="3" id="KW-0238">DNA-binding</keyword>
<keyword evidence="4" id="KW-0804">Transcription</keyword>
<organism evidence="7 8">
    <name type="scientific">Triticum urartu</name>
    <name type="common">Red wild einkorn</name>
    <name type="synonym">Crithodium urartu</name>
    <dbReference type="NCBI Taxonomy" id="4572"/>
    <lineage>
        <taxon>Eukaryota</taxon>
        <taxon>Viridiplantae</taxon>
        <taxon>Streptophyta</taxon>
        <taxon>Embryophyta</taxon>
        <taxon>Tracheophyta</taxon>
        <taxon>Spermatophyta</taxon>
        <taxon>Magnoliopsida</taxon>
        <taxon>Liliopsida</taxon>
        <taxon>Poales</taxon>
        <taxon>Poaceae</taxon>
        <taxon>BOP clade</taxon>
        <taxon>Pooideae</taxon>
        <taxon>Triticodae</taxon>
        <taxon>Triticeae</taxon>
        <taxon>Triticinae</taxon>
        <taxon>Triticum</taxon>
    </lineage>
</organism>
<feature type="domain" description="TF-B3" evidence="6">
    <location>
        <begin position="1"/>
        <end position="76"/>
    </location>
</feature>
<dbReference type="InterPro" id="IPR003340">
    <property type="entry name" value="B3_DNA-bd"/>
</dbReference>
<evidence type="ECO:0000313" key="7">
    <source>
        <dbReference type="EnsemblPlants" id="TuG1812G0200004920.01.T01.cds259929"/>
    </source>
</evidence>
<evidence type="ECO:0000256" key="5">
    <source>
        <dbReference type="ARBA" id="ARBA00023242"/>
    </source>
</evidence>
<reference evidence="8" key="1">
    <citation type="journal article" date="2013" name="Nature">
        <title>Draft genome of the wheat A-genome progenitor Triticum urartu.</title>
        <authorList>
            <person name="Ling H.Q."/>
            <person name="Zhao S."/>
            <person name="Liu D."/>
            <person name="Wang J."/>
            <person name="Sun H."/>
            <person name="Zhang C."/>
            <person name="Fan H."/>
            <person name="Li D."/>
            <person name="Dong L."/>
            <person name="Tao Y."/>
            <person name="Gao C."/>
            <person name="Wu H."/>
            <person name="Li Y."/>
            <person name="Cui Y."/>
            <person name="Guo X."/>
            <person name="Zheng S."/>
            <person name="Wang B."/>
            <person name="Yu K."/>
            <person name="Liang Q."/>
            <person name="Yang W."/>
            <person name="Lou X."/>
            <person name="Chen J."/>
            <person name="Feng M."/>
            <person name="Jian J."/>
            <person name="Zhang X."/>
            <person name="Luo G."/>
            <person name="Jiang Y."/>
            <person name="Liu J."/>
            <person name="Wang Z."/>
            <person name="Sha Y."/>
            <person name="Zhang B."/>
            <person name="Wu H."/>
            <person name="Tang D."/>
            <person name="Shen Q."/>
            <person name="Xue P."/>
            <person name="Zou S."/>
            <person name="Wang X."/>
            <person name="Liu X."/>
            <person name="Wang F."/>
            <person name="Yang Y."/>
            <person name="An X."/>
            <person name="Dong Z."/>
            <person name="Zhang K."/>
            <person name="Zhang X."/>
            <person name="Luo M.C."/>
            <person name="Dvorak J."/>
            <person name="Tong Y."/>
            <person name="Wang J."/>
            <person name="Yang H."/>
            <person name="Li Z."/>
            <person name="Wang D."/>
            <person name="Zhang A."/>
            <person name="Wang J."/>
        </authorList>
    </citation>
    <scope>NUCLEOTIDE SEQUENCE</scope>
    <source>
        <strain evidence="8">cv. G1812</strain>
    </source>
</reference>
<reference evidence="7" key="3">
    <citation type="submission" date="2022-06" db="UniProtKB">
        <authorList>
            <consortium name="EnsemblPlants"/>
        </authorList>
    </citation>
    <scope>IDENTIFICATION</scope>
</reference>
<evidence type="ECO:0000256" key="2">
    <source>
        <dbReference type="ARBA" id="ARBA00023015"/>
    </source>
</evidence>
<dbReference type="InterPro" id="IPR015300">
    <property type="entry name" value="DNA-bd_pseudobarrel_sf"/>
</dbReference>
<dbReference type="EnsemblPlants" id="TuG1812G0200004920.01.T01">
    <property type="protein sequence ID" value="TuG1812G0200004920.01.T01.cds259929"/>
    <property type="gene ID" value="TuG1812G0200004920.01"/>
</dbReference>
<dbReference type="CDD" id="cd10017">
    <property type="entry name" value="B3_DNA"/>
    <property type="match status" value="1"/>
</dbReference>